<dbReference type="Proteomes" id="UP000029964">
    <property type="component" value="Unassembled WGS sequence"/>
</dbReference>
<feature type="compositionally biased region" description="Polar residues" evidence="1">
    <location>
        <begin position="282"/>
        <end position="293"/>
    </location>
</feature>
<feature type="compositionally biased region" description="Low complexity" evidence="1">
    <location>
        <begin position="151"/>
        <end position="163"/>
    </location>
</feature>
<feature type="compositionally biased region" description="Low complexity" evidence="1">
    <location>
        <begin position="1"/>
        <end position="25"/>
    </location>
</feature>
<protein>
    <submittedName>
        <fullName evidence="2">Uncharacterized protein</fullName>
    </submittedName>
</protein>
<feature type="compositionally biased region" description="Basic and acidic residues" evidence="1">
    <location>
        <begin position="353"/>
        <end position="362"/>
    </location>
</feature>
<dbReference type="OrthoDB" id="3506470at2759"/>
<organism evidence="2 3">
    <name type="scientific">Hapsidospora chrysogenum (strain ATCC 11550 / CBS 779.69 / DSM 880 / IAM 14645 / JCM 23072 / IMI 49137)</name>
    <name type="common">Acremonium chrysogenum</name>
    <dbReference type="NCBI Taxonomy" id="857340"/>
    <lineage>
        <taxon>Eukaryota</taxon>
        <taxon>Fungi</taxon>
        <taxon>Dikarya</taxon>
        <taxon>Ascomycota</taxon>
        <taxon>Pezizomycotina</taxon>
        <taxon>Sordariomycetes</taxon>
        <taxon>Hypocreomycetidae</taxon>
        <taxon>Hypocreales</taxon>
        <taxon>Bionectriaceae</taxon>
        <taxon>Hapsidospora</taxon>
    </lineage>
</organism>
<feature type="region of interest" description="Disordered" evidence="1">
    <location>
        <begin position="443"/>
        <end position="464"/>
    </location>
</feature>
<dbReference type="HOGENOM" id="CLU_022135_0_0_1"/>
<dbReference type="STRING" id="857340.A0A086TDN3"/>
<dbReference type="AlphaFoldDB" id="A0A086TDN3"/>
<feature type="compositionally biased region" description="Polar residues" evidence="1">
    <location>
        <begin position="302"/>
        <end position="324"/>
    </location>
</feature>
<proteinExistence type="predicted"/>
<feature type="compositionally biased region" description="Polar residues" evidence="1">
    <location>
        <begin position="549"/>
        <end position="563"/>
    </location>
</feature>
<sequence length="680" mass="73714">MKGLMPLTLSPAGSTTSTSSSPSLAEEQIGNRVDGYFPEILAQDLEISNSVFAAKNMTAGPPESSLSADDKGQTMHSPWAHRSVSSPYHCLSGPGRPLGPIQERDSVVSFLNNDEHPNYDEYSTDPGSISGTDISRGPEAASASFHNREQSISTAATSLTSSSWMPSPKDSPPCDLVRDHSWIDADSDEDEQGPHDDPAEENLAPLSPRPPTPPDSDNDAETRTPGREQAPSSGRSGKLHRKSYSISGSMPVSPPRRRHSGRRSESAYQRSASPSADFIRKSCSSKARPQTASPPAGRPRASSMQNPQSHLIRTTSSRKNSQNRLLRFTSDTRKAAEPVRMDNYDLGSDDEDRPTRNRKESTRSPVYIRPSPPPSPLPSVQSWLNGSAGPYTSQGPGDDLARAIPLPPNVVETLRVSIACFPETMLLTSSLTLETIRNYSKKVRQPSVDPMSSNLVPDSPGSPRRSLWKRVVAYKRSTTTTSERRPPYSPGSQGGADLKSPSSASLEPPKAWAPLKNVFGHCSDYICDALWAHIVAYNYISALVPRTVTPQRRPSQGRSSTGNDSHKDEIPKKAASLLGLGQDRGTGVASVARKLGSQLSWALKDGMVAEQSPRSAMYESATRDIQAGLMRCIMRLIATAKLMAEDGTTEERVVEMETRGVDVLLTRSLCEIVRMAEESG</sequence>
<comment type="caution">
    <text evidence="2">The sequence shown here is derived from an EMBL/GenBank/DDBJ whole genome shotgun (WGS) entry which is preliminary data.</text>
</comment>
<feature type="region of interest" description="Disordered" evidence="1">
    <location>
        <begin position="549"/>
        <end position="569"/>
    </location>
</feature>
<feature type="region of interest" description="Disordered" evidence="1">
    <location>
        <begin position="476"/>
        <end position="507"/>
    </location>
</feature>
<evidence type="ECO:0000313" key="2">
    <source>
        <dbReference type="EMBL" id="KFH47465.1"/>
    </source>
</evidence>
<name>A0A086TDN3_HAPC1</name>
<feature type="region of interest" description="Disordered" evidence="1">
    <location>
        <begin position="56"/>
        <end position="379"/>
    </location>
</feature>
<dbReference type="EMBL" id="JPKY01000009">
    <property type="protein sequence ID" value="KFH47465.1"/>
    <property type="molecule type" value="Genomic_DNA"/>
</dbReference>
<evidence type="ECO:0000313" key="3">
    <source>
        <dbReference type="Proteomes" id="UP000029964"/>
    </source>
</evidence>
<reference evidence="3" key="1">
    <citation type="journal article" date="2014" name="Genome Announc.">
        <title>Genome sequence and annotation of Acremonium chrysogenum, producer of the beta-lactam antibiotic cephalosporin C.</title>
        <authorList>
            <person name="Terfehr D."/>
            <person name="Dahlmann T.A."/>
            <person name="Specht T."/>
            <person name="Zadra I."/>
            <person name="Kuernsteiner H."/>
            <person name="Kueck U."/>
        </authorList>
    </citation>
    <scope>NUCLEOTIDE SEQUENCE [LARGE SCALE GENOMIC DNA]</scope>
    <source>
        <strain evidence="3">ATCC 11550 / CBS 779.69 / DSM 880 / IAM 14645 / JCM 23072 / IMI 49137</strain>
    </source>
</reference>
<gene>
    <name evidence="2" type="ORF">ACRE_015920</name>
</gene>
<keyword evidence="3" id="KW-1185">Reference proteome</keyword>
<accession>A0A086TDN3</accession>
<feature type="region of interest" description="Disordered" evidence="1">
    <location>
        <begin position="1"/>
        <end position="27"/>
    </location>
</feature>
<evidence type="ECO:0000256" key="1">
    <source>
        <dbReference type="SAM" id="MobiDB-lite"/>
    </source>
</evidence>
<feature type="compositionally biased region" description="Basic and acidic residues" evidence="1">
    <location>
        <begin position="330"/>
        <end position="343"/>
    </location>
</feature>